<dbReference type="AlphaFoldDB" id="A0A835ZFD5"/>
<protein>
    <recommendedName>
        <fullName evidence="8">Trafficking protein particle complex subunit 13</fullName>
    </recommendedName>
</protein>
<dbReference type="InterPro" id="IPR055428">
    <property type="entry name" value="TRAPPC13_C"/>
</dbReference>
<dbReference type="Proteomes" id="UP000664859">
    <property type="component" value="Unassembled WGS sequence"/>
</dbReference>
<evidence type="ECO:0000259" key="5">
    <source>
        <dbReference type="Pfam" id="PF23647"/>
    </source>
</evidence>
<dbReference type="InterPro" id="IPR010378">
    <property type="entry name" value="TRAPPC13"/>
</dbReference>
<dbReference type="Pfam" id="PF23647">
    <property type="entry name" value="TRAPPC13_M"/>
    <property type="match status" value="1"/>
</dbReference>
<feature type="compositionally biased region" description="Polar residues" evidence="2">
    <location>
        <begin position="20"/>
        <end position="32"/>
    </location>
</feature>
<accession>A0A835ZFD5</accession>
<feature type="region of interest" description="Disordered" evidence="2">
    <location>
        <begin position="133"/>
        <end position="157"/>
    </location>
</feature>
<evidence type="ECO:0000313" key="7">
    <source>
        <dbReference type="Proteomes" id="UP000664859"/>
    </source>
</evidence>
<feature type="domain" description="Trafficking protein particle complex subunit 13 C-terminal" evidence="4">
    <location>
        <begin position="371"/>
        <end position="463"/>
    </location>
</feature>
<dbReference type="InterPro" id="IPR055429">
    <property type="entry name" value="TRAPPC13_M"/>
</dbReference>
<name>A0A835ZFD5_9STRA</name>
<evidence type="ECO:0000259" key="4">
    <source>
        <dbReference type="Pfam" id="PF23643"/>
    </source>
</evidence>
<proteinExistence type="inferred from homology"/>
<evidence type="ECO:0000259" key="3">
    <source>
        <dbReference type="Pfam" id="PF06159"/>
    </source>
</evidence>
<evidence type="ECO:0000313" key="6">
    <source>
        <dbReference type="EMBL" id="KAG5189454.1"/>
    </source>
</evidence>
<dbReference type="InterPro" id="IPR055427">
    <property type="entry name" value="TRAPPC13_N"/>
</dbReference>
<gene>
    <name evidence="6" type="ORF">JKP88DRAFT_301845</name>
</gene>
<dbReference type="OrthoDB" id="10250284at2759"/>
<dbReference type="GO" id="GO:1990072">
    <property type="term" value="C:TRAPPIII protein complex"/>
    <property type="evidence" value="ECO:0007669"/>
    <property type="project" value="TreeGrafter"/>
</dbReference>
<feature type="domain" description="Trafficking protein particle complex subunit 13 N-terminal" evidence="3">
    <location>
        <begin position="32"/>
        <end position="210"/>
    </location>
</feature>
<dbReference type="PANTHER" id="PTHR13134">
    <property type="entry name" value="TRAFFICKING PROTEIN PARTICLE COMPLEX SUBUNIT 13"/>
    <property type="match status" value="1"/>
</dbReference>
<organism evidence="6 7">
    <name type="scientific">Tribonema minus</name>
    <dbReference type="NCBI Taxonomy" id="303371"/>
    <lineage>
        <taxon>Eukaryota</taxon>
        <taxon>Sar</taxon>
        <taxon>Stramenopiles</taxon>
        <taxon>Ochrophyta</taxon>
        <taxon>PX clade</taxon>
        <taxon>Xanthophyceae</taxon>
        <taxon>Tribonematales</taxon>
        <taxon>Tribonemataceae</taxon>
        <taxon>Tribonema</taxon>
    </lineage>
</organism>
<feature type="compositionally biased region" description="Basic and acidic residues" evidence="2">
    <location>
        <begin position="136"/>
        <end position="147"/>
    </location>
</feature>
<comment type="caution">
    <text evidence="6">The sequence shown here is derived from an EMBL/GenBank/DDBJ whole genome shotgun (WGS) entry which is preliminary data.</text>
</comment>
<dbReference type="Pfam" id="PF23643">
    <property type="entry name" value="TRAPPC13_C"/>
    <property type="match status" value="1"/>
</dbReference>
<dbReference type="Pfam" id="PF06159">
    <property type="entry name" value="TRAPPC13_N"/>
    <property type="match status" value="1"/>
</dbReference>
<keyword evidence="7" id="KW-1185">Reference proteome</keyword>
<dbReference type="EMBL" id="JAFCMP010000050">
    <property type="protein sequence ID" value="KAG5189454.1"/>
    <property type="molecule type" value="Genomic_DNA"/>
</dbReference>
<feature type="domain" description="Trafficking protein particle complex subunit 13 middle" evidence="5">
    <location>
        <begin position="230"/>
        <end position="348"/>
    </location>
</feature>
<comment type="similarity">
    <text evidence="1">Belongs to the TRAPPC13 family.</text>
</comment>
<evidence type="ECO:0000256" key="2">
    <source>
        <dbReference type="SAM" id="MobiDB-lite"/>
    </source>
</evidence>
<feature type="region of interest" description="Disordered" evidence="2">
    <location>
        <begin position="1"/>
        <end position="32"/>
    </location>
</feature>
<dbReference type="PANTHER" id="PTHR13134:SF3">
    <property type="entry name" value="TRAFFICKING PROTEIN PARTICLE COMPLEX SUBUNIT 13"/>
    <property type="match status" value="1"/>
</dbReference>
<evidence type="ECO:0000256" key="1">
    <source>
        <dbReference type="ARBA" id="ARBA00010785"/>
    </source>
</evidence>
<feature type="compositionally biased region" description="Pro residues" evidence="2">
    <location>
        <begin position="1"/>
        <end position="18"/>
    </location>
</feature>
<sequence length="465" mass="49712">MGPPPATPTAAASPPPPSSHSGTQPAATETQPTLRVMRLFKPRLASHLMLPGCTHAAPLHGSDDGDAALHMRLSGASASGSNGEGDFALGNCLKLPESFGNIYLGEKFTAYISVLNSVDTPLVDVDMSAKLQTPSAREDLADRRQDRGGGPPPQNPAPLLLNGQHLDMIVEHTLHELGTHTLRVAVTYRDALTPLGQEAKSLRKFYRFNVLNPINMSSTCLLVRGVPLVEVSIRNTTQMDLLLESYDFIPEVDSGYAAELIGKNAAVGANDTPASPPSSQSDVDGVSALECFDSRILLAPDETHQFVYRVTKGGELGGRLSRGTHTLGHIELSWRTTMGESGSVLSGPLVCDVQGKEGVEVILEGLSRAARLGEVAAATAVVTNVSDRSMHLQLQFRSEAMAGVYVHGRSFRNLGEVAPYQELRCPVQFLPLVGGVHQVLGCVIVDMQTAQEYPQGKLGDVFVEW</sequence>
<reference evidence="6" key="1">
    <citation type="submission" date="2021-02" db="EMBL/GenBank/DDBJ databases">
        <title>First Annotated Genome of the Yellow-green Alga Tribonema minus.</title>
        <authorList>
            <person name="Mahan K.M."/>
        </authorList>
    </citation>
    <scope>NUCLEOTIDE SEQUENCE</scope>
    <source>
        <strain evidence="6">UTEX B ZZ1240</strain>
    </source>
</reference>
<evidence type="ECO:0008006" key="8">
    <source>
        <dbReference type="Google" id="ProtNLM"/>
    </source>
</evidence>